<gene>
    <name evidence="7" type="ORF">SAMN04487962_106184</name>
</gene>
<dbReference type="Pfam" id="PF14464">
    <property type="entry name" value="Prok-JAB"/>
    <property type="match status" value="1"/>
</dbReference>
<dbReference type="Gene3D" id="3.40.140.10">
    <property type="entry name" value="Cytidine Deaminase, domain 2"/>
    <property type="match status" value="1"/>
</dbReference>
<keyword evidence="5" id="KW-0482">Metalloprotease</keyword>
<protein>
    <submittedName>
        <fullName evidence="7">Integrative and conjugative element protein, VC0181 family</fullName>
    </submittedName>
</protein>
<dbReference type="RefSeq" id="WP_177186030.1">
    <property type="nucleotide sequence ID" value="NZ_FOHZ01000006.1"/>
</dbReference>
<keyword evidence="8" id="KW-1185">Reference proteome</keyword>
<dbReference type="Proteomes" id="UP000198762">
    <property type="component" value="Unassembled WGS sequence"/>
</dbReference>
<sequence length="161" mass="18807">MSAKTSFPISFSLANTHVYVHQEVIAAFQQARQKKFENERFGVIIGSKNKDDECYWIEHLTKPHPGDQSSFTSFTLEDPAHQAIVNQKFIESEGHLAYLGTWHTHPEQFPEPSSVDRRDWRSCLARNGDRQLFFCIVGTGEFRFFKMHGGRFNRMRMTHHF</sequence>
<organism evidence="7 8">
    <name type="scientific">Marinobacter segnicrescens</name>
    <dbReference type="NCBI Taxonomy" id="430453"/>
    <lineage>
        <taxon>Bacteria</taxon>
        <taxon>Pseudomonadati</taxon>
        <taxon>Pseudomonadota</taxon>
        <taxon>Gammaproteobacteria</taxon>
        <taxon>Pseudomonadales</taxon>
        <taxon>Marinobacteraceae</taxon>
        <taxon>Marinobacter</taxon>
    </lineage>
</organism>
<feature type="domain" description="JAB" evidence="6">
    <location>
        <begin position="22"/>
        <end position="145"/>
    </location>
</feature>
<evidence type="ECO:0000256" key="2">
    <source>
        <dbReference type="ARBA" id="ARBA00022723"/>
    </source>
</evidence>
<keyword evidence="1" id="KW-0645">Protease</keyword>
<dbReference type="GO" id="GO:0006508">
    <property type="term" value="P:proteolysis"/>
    <property type="evidence" value="ECO:0007669"/>
    <property type="project" value="UniProtKB-KW"/>
</dbReference>
<dbReference type="STRING" id="430453.SAMN04487962_106184"/>
<dbReference type="EMBL" id="FOHZ01000006">
    <property type="protein sequence ID" value="SET28007.1"/>
    <property type="molecule type" value="Genomic_DNA"/>
</dbReference>
<dbReference type="AlphaFoldDB" id="A0A1I0D8Z9"/>
<dbReference type="SUPFAM" id="SSF102712">
    <property type="entry name" value="JAB1/MPN domain"/>
    <property type="match status" value="1"/>
</dbReference>
<evidence type="ECO:0000256" key="5">
    <source>
        <dbReference type="ARBA" id="ARBA00023049"/>
    </source>
</evidence>
<evidence type="ECO:0000256" key="3">
    <source>
        <dbReference type="ARBA" id="ARBA00022801"/>
    </source>
</evidence>
<reference evidence="8" key="1">
    <citation type="submission" date="2016-10" db="EMBL/GenBank/DDBJ databases">
        <authorList>
            <person name="Varghese N."/>
            <person name="Submissions S."/>
        </authorList>
    </citation>
    <scope>NUCLEOTIDE SEQUENCE [LARGE SCALE GENOMIC DNA]</scope>
    <source>
        <strain evidence="8">CGMCC 1.6489</strain>
    </source>
</reference>
<accession>A0A1I0D8Z9</accession>
<keyword evidence="4" id="KW-0862">Zinc</keyword>
<keyword evidence="3" id="KW-0378">Hydrolase</keyword>
<dbReference type="InterPro" id="IPR028090">
    <property type="entry name" value="JAB_dom_prok"/>
</dbReference>
<name>A0A1I0D8Z9_9GAMM</name>
<dbReference type="GO" id="GO:0008237">
    <property type="term" value="F:metallopeptidase activity"/>
    <property type="evidence" value="ECO:0007669"/>
    <property type="project" value="UniProtKB-KW"/>
</dbReference>
<evidence type="ECO:0000256" key="1">
    <source>
        <dbReference type="ARBA" id="ARBA00022670"/>
    </source>
</evidence>
<proteinExistence type="predicted"/>
<evidence type="ECO:0000313" key="7">
    <source>
        <dbReference type="EMBL" id="SET28007.1"/>
    </source>
</evidence>
<keyword evidence="2" id="KW-0479">Metal-binding</keyword>
<dbReference type="GO" id="GO:0046872">
    <property type="term" value="F:metal ion binding"/>
    <property type="evidence" value="ECO:0007669"/>
    <property type="project" value="UniProtKB-KW"/>
</dbReference>
<evidence type="ECO:0000313" key="8">
    <source>
        <dbReference type="Proteomes" id="UP000198762"/>
    </source>
</evidence>
<evidence type="ECO:0000256" key="4">
    <source>
        <dbReference type="ARBA" id="ARBA00022833"/>
    </source>
</evidence>
<evidence type="ECO:0000259" key="6">
    <source>
        <dbReference type="Pfam" id="PF14464"/>
    </source>
</evidence>